<dbReference type="EMBL" id="OP880254">
    <property type="protein sequence ID" value="WAE39657.1"/>
    <property type="molecule type" value="Genomic_DNA"/>
</dbReference>
<feature type="compositionally biased region" description="Basic and acidic residues" evidence="1">
    <location>
        <begin position="59"/>
        <end position="74"/>
    </location>
</feature>
<keyword evidence="3" id="KW-1185">Reference proteome</keyword>
<name>A0A9E9AA94_9VIRU</name>
<proteinExistence type="predicted"/>
<protein>
    <submittedName>
        <fullName evidence="2">Uncharacterized protein</fullName>
    </submittedName>
</protein>
<sequence>MKVEIPDRDAAVMYFAILQNLAQRPDLTDLERQALDFASSLLYQSIYSEEISEVGEEGESGREEEMQKDVESVRSVHELAQVRRANAEQ</sequence>
<evidence type="ECO:0000256" key="1">
    <source>
        <dbReference type="SAM" id="MobiDB-lite"/>
    </source>
</evidence>
<gene>
    <name evidence="2" type="ORF">NNKAGPMP_00021</name>
</gene>
<dbReference type="Proteomes" id="UP001156932">
    <property type="component" value="Segment"/>
</dbReference>
<evidence type="ECO:0000313" key="3">
    <source>
        <dbReference type="Proteomes" id="UP001156932"/>
    </source>
</evidence>
<reference evidence="2 3" key="1">
    <citation type="submission" date="2022-10" db="EMBL/GenBank/DDBJ databases">
        <title>Evolutionary Diversification of Methanotrophic Ca. Methanophagales (ANME-1) and Their Expansive Virome.</title>
        <authorList>
            <person name="Laso-Perez R."/>
            <person name="Wu F."/>
            <person name="Cremiere A."/>
            <person name="Speth D.R."/>
            <person name="Magyar J.S."/>
            <person name="Krupovic M."/>
            <person name="Orphan V.J."/>
        </authorList>
    </citation>
    <scope>NUCLEOTIDE SEQUENCE [LARGE SCALE GENOMIC DNA]</scope>
</reference>
<organism evidence="2 3">
    <name type="scientific">Methanophagales virus GBV303</name>
    <dbReference type="NCBI Taxonomy" id="2986514"/>
    <lineage>
        <taxon>Viruses</taxon>
        <taxon>Viruses incertae sedis</taxon>
        <taxon>Itzamnaviridae</taxon>
        <taxon>Demiitzamnavirus</taxon>
        <taxon>Demiitzamnavirus mexicoense</taxon>
    </lineage>
</organism>
<accession>A0A9E9AA94</accession>
<evidence type="ECO:0000313" key="2">
    <source>
        <dbReference type="EMBL" id="WAE39657.1"/>
    </source>
</evidence>
<feature type="region of interest" description="Disordered" evidence="1">
    <location>
        <begin position="52"/>
        <end position="74"/>
    </location>
</feature>